<comment type="subcellular location">
    <subcellularLocation>
        <location evidence="1">Membrane</location>
    </subcellularLocation>
</comment>
<evidence type="ECO:0000256" key="4">
    <source>
        <dbReference type="ARBA" id="ARBA00023136"/>
    </source>
</evidence>
<feature type="region of interest" description="Disordered" evidence="5">
    <location>
        <begin position="343"/>
        <end position="388"/>
    </location>
</feature>
<dbReference type="InterPro" id="IPR006685">
    <property type="entry name" value="MscS_channel_2nd"/>
</dbReference>
<dbReference type="GO" id="GO:0016020">
    <property type="term" value="C:membrane"/>
    <property type="evidence" value="ECO:0007669"/>
    <property type="project" value="UniProtKB-SubCell"/>
</dbReference>
<feature type="domain" description="Mechanosensitive ion channel MscS" evidence="7">
    <location>
        <begin position="178"/>
        <end position="244"/>
    </location>
</feature>
<accession>A0A3A1U227</accession>
<keyword evidence="9" id="KW-1185">Reference proteome</keyword>
<evidence type="ECO:0000256" key="1">
    <source>
        <dbReference type="ARBA" id="ARBA00004370"/>
    </source>
</evidence>
<feature type="transmembrane region" description="Helical" evidence="6">
    <location>
        <begin position="129"/>
        <end position="150"/>
    </location>
</feature>
<evidence type="ECO:0000313" key="9">
    <source>
        <dbReference type="Proteomes" id="UP000265742"/>
    </source>
</evidence>
<dbReference type="GO" id="GO:0055085">
    <property type="term" value="P:transmembrane transport"/>
    <property type="evidence" value="ECO:0007669"/>
    <property type="project" value="InterPro"/>
</dbReference>
<evidence type="ECO:0000256" key="2">
    <source>
        <dbReference type="ARBA" id="ARBA00022692"/>
    </source>
</evidence>
<dbReference type="InterPro" id="IPR023408">
    <property type="entry name" value="MscS_beta-dom_sf"/>
</dbReference>
<feature type="transmembrane region" description="Helical" evidence="6">
    <location>
        <begin position="156"/>
        <end position="175"/>
    </location>
</feature>
<name>A0A3A1U227_9MICO</name>
<evidence type="ECO:0000259" key="7">
    <source>
        <dbReference type="Pfam" id="PF00924"/>
    </source>
</evidence>
<dbReference type="PANTHER" id="PTHR30566:SF25">
    <property type="entry name" value="INNER MEMBRANE PROTEIN"/>
    <property type="match status" value="1"/>
</dbReference>
<evidence type="ECO:0000256" key="3">
    <source>
        <dbReference type="ARBA" id="ARBA00022989"/>
    </source>
</evidence>
<evidence type="ECO:0000256" key="6">
    <source>
        <dbReference type="SAM" id="Phobius"/>
    </source>
</evidence>
<dbReference type="InterPro" id="IPR010920">
    <property type="entry name" value="LSM_dom_sf"/>
</dbReference>
<feature type="transmembrane region" description="Helical" evidence="6">
    <location>
        <begin position="81"/>
        <end position="108"/>
    </location>
</feature>
<keyword evidence="3 6" id="KW-1133">Transmembrane helix</keyword>
<dbReference type="EMBL" id="QXTG01000002">
    <property type="protein sequence ID" value="RIX28995.1"/>
    <property type="molecule type" value="Genomic_DNA"/>
</dbReference>
<dbReference type="OrthoDB" id="9792218at2"/>
<organism evidence="8 9">
    <name type="scientific">Amnibacterium setariae</name>
    <dbReference type="NCBI Taxonomy" id="2306585"/>
    <lineage>
        <taxon>Bacteria</taxon>
        <taxon>Bacillati</taxon>
        <taxon>Actinomycetota</taxon>
        <taxon>Actinomycetes</taxon>
        <taxon>Micrococcales</taxon>
        <taxon>Microbacteriaceae</taxon>
        <taxon>Amnibacterium</taxon>
    </lineage>
</organism>
<dbReference type="PANTHER" id="PTHR30566">
    <property type="entry name" value="YNAI-RELATED MECHANOSENSITIVE ION CHANNEL"/>
    <property type="match status" value="1"/>
</dbReference>
<dbReference type="Proteomes" id="UP000265742">
    <property type="component" value="Unassembled WGS sequence"/>
</dbReference>
<sequence>MWSRLLVSIAIAVIAALVVTALIGWIFRLVARRRGWPERAVHRLRWPFRWLLMAVGVWIAVAFALRGLPVGQEDVDHVVNLLFNILVIALAAWFVGALVSLVVDLVLARYRTDVADNRVARRVRTQVLIIRRVVYVVIVIVAFASSLLLFPEARAAGTSLLASAGVVSIIGGLAAQSTLGNVIAGMQLAFSGAIRVDDVVVANSTWGRIEEITLTYVVLHVWDDRRLVLPSTYFTTTPFENWTRTSSQLMQSVDFDLDWQVDVQAMRDELHRVLARTKLWDGRVAVLQVTDAVGGTIHVRVLVSAVDAGTLFDLRCFVREELIRWLHEEQPAALPRTRVLMTEPTGDAGRERRIRTGERGDRELFGGSKEGDARGKDFTGPVQVQRPR</sequence>
<feature type="transmembrane region" description="Helical" evidence="6">
    <location>
        <begin position="6"/>
        <end position="27"/>
    </location>
</feature>
<comment type="caution">
    <text evidence="8">The sequence shown here is derived from an EMBL/GenBank/DDBJ whole genome shotgun (WGS) entry which is preliminary data.</text>
</comment>
<dbReference type="Gene3D" id="2.30.30.60">
    <property type="match status" value="1"/>
</dbReference>
<protein>
    <submittedName>
        <fullName evidence="8">Mechanosensitive ion channel family protein</fullName>
    </submittedName>
</protein>
<feature type="compositionally biased region" description="Basic and acidic residues" evidence="5">
    <location>
        <begin position="348"/>
        <end position="377"/>
    </location>
</feature>
<dbReference type="Gene3D" id="1.10.287.1260">
    <property type="match status" value="1"/>
</dbReference>
<evidence type="ECO:0000256" key="5">
    <source>
        <dbReference type="SAM" id="MobiDB-lite"/>
    </source>
</evidence>
<evidence type="ECO:0000313" key="8">
    <source>
        <dbReference type="EMBL" id="RIX28995.1"/>
    </source>
</evidence>
<dbReference type="SUPFAM" id="SSF50182">
    <property type="entry name" value="Sm-like ribonucleoproteins"/>
    <property type="match status" value="1"/>
</dbReference>
<keyword evidence="2 6" id="KW-0812">Transmembrane</keyword>
<proteinExistence type="predicted"/>
<dbReference type="Pfam" id="PF00924">
    <property type="entry name" value="MS_channel_2nd"/>
    <property type="match status" value="1"/>
</dbReference>
<feature type="transmembrane region" description="Helical" evidence="6">
    <location>
        <begin position="48"/>
        <end position="69"/>
    </location>
</feature>
<reference evidence="9" key="1">
    <citation type="submission" date="2018-09" db="EMBL/GenBank/DDBJ databases">
        <authorList>
            <person name="Kim I."/>
        </authorList>
    </citation>
    <scope>NUCLEOTIDE SEQUENCE [LARGE SCALE GENOMIC DNA]</scope>
    <source>
        <strain evidence="9">DD4a</strain>
    </source>
</reference>
<keyword evidence="4 6" id="KW-0472">Membrane</keyword>
<dbReference type="AlphaFoldDB" id="A0A3A1U227"/>
<gene>
    <name evidence="8" type="ORF">D1781_15125</name>
</gene>